<dbReference type="InterPro" id="IPR029052">
    <property type="entry name" value="Metallo-depent_PP-like"/>
</dbReference>
<keyword evidence="1" id="KW-0479">Metal-binding</keyword>
<name>A0A926RXT7_9BACI</name>
<dbReference type="EMBL" id="JACXAI010000010">
    <property type="protein sequence ID" value="MBD1380492.1"/>
    <property type="molecule type" value="Genomic_DNA"/>
</dbReference>
<dbReference type="RefSeq" id="WP_191158086.1">
    <property type="nucleotide sequence ID" value="NZ_JACXAI010000010.1"/>
</dbReference>
<evidence type="ECO:0000313" key="6">
    <source>
        <dbReference type="EMBL" id="MBD1380492.1"/>
    </source>
</evidence>
<proteinExistence type="inferred from homology"/>
<dbReference type="PANTHER" id="PTHR42988:SF2">
    <property type="entry name" value="CYCLIC NUCLEOTIDE PHOSPHODIESTERASE CBUA0032-RELATED"/>
    <property type="match status" value="1"/>
</dbReference>
<dbReference type="SUPFAM" id="SSF56300">
    <property type="entry name" value="Metallo-dependent phosphatases"/>
    <property type="match status" value="1"/>
</dbReference>
<protein>
    <submittedName>
        <fullName evidence="6">Metallophosphoesterase</fullName>
    </submittedName>
</protein>
<sequence length="272" mass="30518">MEPIYFIHLTDTHIISPRKGFLFNVDVITKLHLIFDAVKELSIKPQFVVISGDLTHDGDVEDYQFLKELLNEKSSELGIPVFTALGNHDSREVFREGYLSEEPTAEPYYYEKMIGELRLIVLDSQIPGRVGGHIDKGQLDWLASILQTPAPAGTILMFHHPILPTISPRTTLLLNREELATIIEDSDVIGILTGHIHYNSIGEFHGITSLTGAGTGFGFDPTTKDSIRVLDNSGFNFIMVKDRRMMVSPMSIPSTHKEMFRLPIEVSRKISS</sequence>
<dbReference type="GO" id="GO:0046872">
    <property type="term" value="F:metal ion binding"/>
    <property type="evidence" value="ECO:0007669"/>
    <property type="project" value="UniProtKB-KW"/>
</dbReference>
<feature type="domain" description="Calcineurin-like phosphoesterase" evidence="5">
    <location>
        <begin position="6"/>
        <end position="198"/>
    </location>
</feature>
<evidence type="ECO:0000256" key="3">
    <source>
        <dbReference type="ARBA" id="ARBA00023004"/>
    </source>
</evidence>
<comment type="similarity">
    <text evidence="4">Belongs to the cyclic nucleotide phosphodiesterase class-III family.</text>
</comment>
<dbReference type="Gene3D" id="3.60.21.10">
    <property type="match status" value="1"/>
</dbReference>
<evidence type="ECO:0000259" key="5">
    <source>
        <dbReference type="Pfam" id="PF00149"/>
    </source>
</evidence>
<dbReference type="AlphaFoldDB" id="A0A926RXT7"/>
<comment type="caution">
    <text evidence="6">The sequence shown here is derived from an EMBL/GenBank/DDBJ whole genome shotgun (WGS) entry which is preliminary data.</text>
</comment>
<evidence type="ECO:0000256" key="2">
    <source>
        <dbReference type="ARBA" id="ARBA00022801"/>
    </source>
</evidence>
<dbReference type="Pfam" id="PF00149">
    <property type="entry name" value="Metallophos"/>
    <property type="match status" value="1"/>
</dbReference>
<keyword evidence="7" id="KW-1185">Reference proteome</keyword>
<dbReference type="Proteomes" id="UP000626844">
    <property type="component" value="Unassembled WGS sequence"/>
</dbReference>
<dbReference type="PANTHER" id="PTHR42988">
    <property type="entry name" value="PHOSPHOHYDROLASE"/>
    <property type="match status" value="1"/>
</dbReference>
<evidence type="ECO:0000256" key="4">
    <source>
        <dbReference type="ARBA" id="ARBA00025742"/>
    </source>
</evidence>
<gene>
    <name evidence="6" type="ORF">IC621_09640</name>
</gene>
<reference evidence="6" key="1">
    <citation type="submission" date="2020-09" db="EMBL/GenBank/DDBJ databases">
        <title>A novel bacterium of genus Bacillus, isolated from South China Sea.</title>
        <authorList>
            <person name="Huang H."/>
            <person name="Mo K."/>
            <person name="Hu Y."/>
        </authorList>
    </citation>
    <scope>NUCLEOTIDE SEQUENCE</scope>
    <source>
        <strain evidence="6">IB182487</strain>
    </source>
</reference>
<keyword evidence="2" id="KW-0378">Hydrolase</keyword>
<evidence type="ECO:0000256" key="1">
    <source>
        <dbReference type="ARBA" id="ARBA00022723"/>
    </source>
</evidence>
<dbReference type="InterPro" id="IPR004843">
    <property type="entry name" value="Calcineurin-like_PHP"/>
</dbReference>
<organism evidence="6 7">
    <name type="scientific">Metabacillus arenae</name>
    <dbReference type="NCBI Taxonomy" id="2771434"/>
    <lineage>
        <taxon>Bacteria</taxon>
        <taxon>Bacillati</taxon>
        <taxon>Bacillota</taxon>
        <taxon>Bacilli</taxon>
        <taxon>Bacillales</taxon>
        <taxon>Bacillaceae</taxon>
        <taxon>Metabacillus</taxon>
    </lineage>
</organism>
<dbReference type="GO" id="GO:0016787">
    <property type="term" value="F:hydrolase activity"/>
    <property type="evidence" value="ECO:0007669"/>
    <property type="project" value="UniProtKB-KW"/>
</dbReference>
<evidence type="ECO:0000313" key="7">
    <source>
        <dbReference type="Proteomes" id="UP000626844"/>
    </source>
</evidence>
<dbReference type="InterPro" id="IPR050884">
    <property type="entry name" value="CNP_phosphodiesterase-III"/>
</dbReference>
<accession>A0A926RXT7</accession>
<keyword evidence="3" id="KW-0408">Iron</keyword>